<reference evidence="1 2" key="1">
    <citation type="journal article" date="2013" name="Environ. Microbiol.">
        <title>Complete genome, catabolic sub-proteomes and key-metabolites of Desulfobacula toluolica Tol2, a marine, aromatic compound-degrading, sulfate-reducing bacterium.</title>
        <authorList>
            <person name="Wohlbrand L."/>
            <person name="Jacob J.H."/>
            <person name="Kube M."/>
            <person name="Mussmann M."/>
            <person name="Jarling R."/>
            <person name="Beck A."/>
            <person name="Amann R."/>
            <person name="Wilkes H."/>
            <person name="Reinhardt R."/>
            <person name="Rabus R."/>
        </authorList>
    </citation>
    <scope>NUCLEOTIDE SEQUENCE [LARGE SCALE GENOMIC DNA]</scope>
    <source>
        <strain evidence="2">DSM 7467 / Tol2</strain>
    </source>
</reference>
<proteinExistence type="predicted"/>
<sequence>MFFLNALEHKLDSKGVITLRSLKDGVETNTNYAQIAAGLHWPEKGSPGFCVILGELLSREKGLARKPIRGQLQILAESEYQIALPAMFSKIGDEIGLFGCTDIYCDDRSTGRREFAEAFWDFRHKNESLRGRLQFAPFADNFPVGFHEVQHQITTGRLKIPAGSICYEQLQKIRFDDLGDSEVHLRFYALDALRFAAGAMVNRTPKPYQKKSKRRRLSGMVI</sequence>
<dbReference type="AlphaFoldDB" id="K0NP13"/>
<evidence type="ECO:0000313" key="2">
    <source>
        <dbReference type="Proteomes" id="UP000007347"/>
    </source>
</evidence>
<keyword evidence="2" id="KW-1185">Reference proteome</keyword>
<evidence type="ECO:0000313" key="1">
    <source>
        <dbReference type="EMBL" id="CCK82415.1"/>
    </source>
</evidence>
<name>K0NP13_DESTT</name>
<dbReference type="HOGENOM" id="CLU_1243683_0_0_7"/>
<gene>
    <name evidence="1" type="ordered locus">TOL2_C42590</name>
</gene>
<dbReference type="KEGG" id="dto:TOL2_C42590"/>
<dbReference type="RefSeq" id="WP_014959595.1">
    <property type="nucleotide sequence ID" value="NC_018645.1"/>
</dbReference>
<dbReference type="PATRIC" id="fig|651182.5.peg.5010"/>
<dbReference type="Proteomes" id="UP000007347">
    <property type="component" value="Chromosome"/>
</dbReference>
<dbReference type="EMBL" id="FO203503">
    <property type="protein sequence ID" value="CCK82415.1"/>
    <property type="molecule type" value="Genomic_DNA"/>
</dbReference>
<accession>K0NP13</accession>
<organism evidence="1 2">
    <name type="scientific">Desulfobacula toluolica (strain DSM 7467 / Tol2)</name>
    <dbReference type="NCBI Taxonomy" id="651182"/>
    <lineage>
        <taxon>Bacteria</taxon>
        <taxon>Pseudomonadati</taxon>
        <taxon>Thermodesulfobacteriota</taxon>
        <taxon>Desulfobacteria</taxon>
        <taxon>Desulfobacterales</taxon>
        <taxon>Desulfobacteraceae</taxon>
        <taxon>Desulfobacula</taxon>
    </lineage>
</organism>
<dbReference type="STRING" id="651182.TOL2_C42590"/>
<protein>
    <submittedName>
        <fullName evidence="1">Uncharacterized protein</fullName>
    </submittedName>
</protein>